<dbReference type="PRINTS" id="PR00153">
    <property type="entry name" value="CSAPPISMRASE"/>
</dbReference>
<comment type="catalytic activity">
    <reaction evidence="2">
        <text>[protein]-peptidylproline (omega=180) = [protein]-peptidylproline (omega=0)</text>
        <dbReference type="Rhea" id="RHEA:16237"/>
        <dbReference type="Rhea" id="RHEA-COMP:10747"/>
        <dbReference type="Rhea" id="RHEA-COMP:10748"/>
        <dbReference type="ChEBI" id="CHEBI:83833"/>
        <dbReference type="ChEBI" id="CHEBI:83834"/>
        <dbReference type="EC" id="5.2.1.8"/>
    </reaction>
</comment>
<evidence type="ECO:0000256" key="7">
    <source>
        <dbReference type="ARBA" id="ARBA00022786"/>
    </source>
</evidence>
<feature type="region of interest" description="Disordered" evidence="11">
    <location>
        <begin position="277"/>
        <end position="334"/>
    </location>
</feature>
<dbReference type="GO" id="GO:0003755">
    <property type="term" value="F:peptidyl-prolyl cis-trans isomerase activity"/>
    <property type="evidence" value="ECO:0007669"/>
    <property type="project" value="UniProtKB-KW"/>
</dbReference>
<evidence type="ECO:0000256" key="1">
    <source>
        <dbReference type="ARBA" id="ARBA00000900"/>
    </source>
</evidence>
<dbReference type="InterPro" id="IPR026951">
    <property type="entry name" value="PPIL2_U-box_dom"/>
</dbReference>
<feature type="domain" description="PPIase cyclophilin-type" evidence="12">
    <location>
        <begin position="370"/>
        <end position="518"/>
    </location>
</feature>
<dbReference type="GO" id="GO:0000209">
    <property type="term" value="P:protein polyubiquitination"/>
    <property type="evidence" value="ECO:0007669"/>
    <property type="project" value="TreeGrafter"/>
</dbReference>
<name>A0A0G4HJW3_9ALVE</name>
<feature type="compositionally biased region" description="Basic residues" evidence="11">
    <location>
        <begin position="665"/>
        <end position="675"/>
    </location>
</feature>
<evidence type="ECO:0000259" key="13">
    <source>
        <dbReference type="PROSITE" id="PS51698"/>
    </source>
</evidence>
<evidence type="ECO:0000256" key="5">
    <source>
        <dbReference type="ARBA" id="ARBA00007930"/>
    </source>
</evidence>
<feature type="compositionally biased region" description="Low complexity" evidence="11">
    <location>
        <begin position="320"/>
        <end position="331"/>
    </location>
</feature>
<comment type="subcellular location">
    <subcellularLocation>
        <location evidence="4">Nucleus</location>
    </subcellularLocation>
</comment>
<reference evidence="14" key="1">
    <citation type="submission" date="2014-11" db="EMBL/GenBank/DDBJ databases">
        <authorList>
            <person name="Otto D Thomas"/>
            <person name="Naeem Raeece"/>
        </authorList>
    </citation>
    <scope>NUCLEOTIDE SEQUENCE</scope>
</reference>
<sequence>MGKKQHSKDKMYIIPSEFARDWGGYKDKKKGLPFQKLPFFCCGISLTPFEDPVCSKDGIVFDAKAIVPFLKKYKVSPVSGEPMTLKDLVPLKFHKNAETGKFHCPITEKEFSDHTHIVANRVGGNVYAFEAIDQLNRKTRNWKDLITGEAFSPSDLIPIQNPQDVKRRELDSFFHIQKGLEIPDPLPPQQKEQSTSKAATGAEAQNPAAGDSSSSSSSSSAAAASSNTAASSSSSSSGGLGTTGGDATATAAGGVGGAAQPGIKRDAFMERVYEEKNRLKEEERKRKAEEGTNGEEGNGRTKDGKEPEGKEPKKRHKTETTASQAASLTSTVVPRSLTTEYRHLTDLEERQALYERVKKKKKKGYVRLRTSLGLLNLELHADLAPMACHNFILHCKSGYYNGTIFHRCIKNFMIQGGDPSGTGRGGVSAFEGGKPFADEFHQKIKHEGGGILSMANAGRGTNRSQFFITFKSAKHLDNKHTLFGRLVGGMEVLKEMEQLETDAKDRPKSPPSILSADVFADPFEEAAEEAKREEEKEAAEKEKEKGRNEAAGQAAAWFSNRSAALDPMRAHPNRASGSVGRYFEGSQNAEQGHGAAAVDAATALEAARRAKAAKPFAPSSSTVPPLLSASELEYAQAAATASAASRTVPLPSQSRPTAALQQGAAKKRQMAFHGW</sequence>
<proteinExistence type="inferred from homology"/>
<evidence type="ECO:0000313" key="14">
    <source>
        <dbReference type="EMBL" id="CEM44533.1"/>
    </source>
</evidence>
<dbReference type="InterPro" id="IPR013083">
    <property type="entry name" value="Znf_RING/FYVE/PHD"/>
</dbReference>
<dbReference type="InterPro" id="IPR003613">
    <property type="entry name" value="Ubox_domain"/>
</dbReference>
<dbReference type="PROSITE" id="PS51698">
    <property type="entry name" value="U_BOX"/>
    <property type="match status" value="1"/>
</dbReference>
<feature type="compositionally biased region" description="Basic and acidic residues" evidence="11">
    <location>
        <begin position="528"/>
        <end position="548"/>
    </location>
</feature>
<dbReference type="InterPro" id="IPR044666">
    <property type="entry name" value="Cyclophilin_A-like"/>
</dbReference>
<comment type="catalytic activity">
    <reaction evidence="1">
        <text>S-ubiquitinyl-[E2 ubiquitin-conjugating enzyme]-L-cysteine + [acceptor protein]-L-lysine = [E2 ubiquitin-conjugating enzyme]-L-cysteine + N(6)-ubiquitinyl-[acceptor protein]-L-lysine.</text>
        <dbReference type="EC" id="2.3.2.27"/>
    </reaction>
</comment>
<dbReference type="CDD" id="cd16663">
    <property type="entry name" value="RING-Ubox_PPIL2"/>
    <property type="match status" value="1"/>
</dbReference>
<dbReference type="FunFam" id="3.30.40.10:FF:000079">
    <property type="entry name" value="Peptidyl-prolyl cis-trans isomerase 2"/>
    <property type="match status" value="1"/>
</dbReference>
<dbReference type="Gene3D" id="3.30.40.10">
    <property type="entry name" value="Zinc/RING finger domain, C3HC4 (zinc finger)"/>
    <property type="match status" value="1"/>
</dbReference>
<keyword evidence="6" id="KW-0808">Transferase</keyword>
<feature type="compositionally biased region" description="Polar residues" evidence="11">
    <location>
        <begin position="650"/>
        <end position="660"/>
    </location>
</feature>
<evidence type="ECO:0000256" key="8">
    <source>
        <dbReference type="ARBA" id="ARBA00023110"/>
    </source>
</evidence>
<feature type="region of interest" description="Disordered" evidence="11">
    <location>
        <begin position="525"/>
        <end position="554"/>
    </location>
</feature>
<dbReference type="SMART" id="SM00504">
    <property type="entry name" value="Ubox"/>
    <property type="match status" value="1"/>
</dbReference>
<feature type="domain" description="U-box" evidence="13">
    <location>
        <begin position="35"/>
        <end position="109"/>
    </location>
</feature>
<gene>
    <name evidence="14" type="ORF">Cvel_7197</name>
</gene>
<dbReference type="Pfam" id="PF00160">
    <property type="entry name" value="Pro_isomerase"/>
    <property type="match status" value="1"/>
</dbReference>
<feature type="compositionally biased region" description="Basic and acidic residues" evidence="11">
    <location>
        <begin position="297"/>
        <end position="311"/>
    </location>
</feature>
<dbReference type="PANTHER" id="PTHR45625">
    <property type="entry name" value="PEPTIDYL-PROLYL CIS-TRANS ISOMERASE-RELATED"/>
    <property type="match status" value="1"/>
</dbReference>
<dbReference type="PhylomeDB" id="A0A0G4HJW3"/>
<evidence type="ECO:0008006" key="15">
    <source>
        <dbReference type="Google" id="ProtNLM"/>
    </source>
</evidence>
<feature type="compositionally biased region" description="Low complexity" evidence="11">
    <location>
        <begin position="208"/>
        <end position="221"/>
    </location>
</feature>
<evidence type="ECO:0000256" key="3">
    <source>
        <dbReference type="ARBA" id="ARBA00003697"/>
    </source>
</evidence>
<evidence type="ECO:0000256" key="2">
    <source>
        <dbReference type="ARBA" id="ARBA00000971"/>
    </source>
</evidence>
<accession>A0A0G4HJW3</accession>
<evidence type="ECO:0000256" key="6">
    <source>
        <dbReference type="ARBA" id="ARBA00022679"/>
    </source>
</evidence>
<dbReference type="SUPFAM" id="SSF50891">
    <property type="entry name" value="Cyclophilin-like"/>
    <property type="match status" value="1"/>
</dbReference>
<dbReference type="InterPro" id="IPR029000">
    <property type="entry name" value="Cyclophilin-like_dom_sf"/>
</dbReference>
<dbReference type="Gene3D" id="2.40.100.10">
    <property type="entry name" value="Cyclophilin-like"/>
    <property type="match status" value="1"/>
</dbReference>
<feature type="compositionally biased region" description="Basic and acidic residues" evidence="11">
    <location>
        <begin position="277"/>
        <end position="290"/>
    </location>
</feature>
<dbReference type="GO" id="GO:0071013">
    <property type="term" value="C:catalytic step 2 spliceosome"/>
    <property type="evidence" value="ECO:0007669"/>
    <property type="project" value="TreeGrafter"/>
</dbReference>
<dbReference type="SUPFAM" id="SSF57850">
    <property type="entry name" value="RING/U-box"/>
    <property type="match status" value="1"/>
</dbReference>
<keyword evidence="7" id="KW-0833">Ubl conjugation pathway</keyword>
<feature type="region of interest" description="Disordered" evidence="11">
    <location>
        <begin position="180"/>
        <end position="221"/>
    </location>
</feature>
<dbReference type="PROSITE" id="PS50072">
    <property type="entry name" value="CSA_PPIASE_2"/>
    <property type="match status" value="1"/>
</dbReference>
<evidence type="ECO:0000256" key="9">
    <source>
        <dbReference type="ARBA" id="ARBA00023235"/>
    </source>
</evidence>
<dbReference type="EMBL" id="CDMZ01002949">
    <property type="protein sequence ID" value="CEM44533.1"/>
    <property type="molecule type" value="Genomic_DNA"/>
</dbReference>
<keyword evidence="8" id="KW-0697">Rotamase</keyword>
<feature type="region of interest" description="Disordered" evidence="11">
    <location>
        <begin position="644"/>
        <end position="675"/>
    </location>
</feature>
<evidence type="ECO:0000259" key="12">
    <source>
        <dbReference type="PROSITE" id="PS50072"/>
    </source>
</evidence>
<keyword evidence="10" id="KW-0539">Nucleus</keyword>
<comment type="function">
    <text evidence="3">May catalyze the cis-trans isomerization of proline imidic peptide bonds in oligopeptides thereby assisting the folding of proteins. May also function as a chaperone, playing a role in intracellular transport of proteins. May also have a protein ubiquitin ligase activity acting as an E3 ubiquitin protein ligase or as a ubiquitin-ubiquitin ligase promoting elongation of ubiquitin chains on proteins.</text>
</comment>
<organism evidence="14">
    <name type="scientific">Chromera velia CCMP2878</name>
    <dbReference type="NCBI Taxonomy" id="1169474"/>
    <lineage>
        <taxon>Eukaryota</taxon>
        <taxon>Sar</taxon>
        <taxon>Alveolata</taxon>
        <taxon>Colpodellida</taxon>
        <taxon>Chromeraceae</taxon>
        <taxon>Chromera</taxon>
    </lineage>
</organism>
<evidence type="ECO:0000256" key="4">
    <source>
        <dbReference type="ARBA" id="ARBA00004123"/>
    </source>
</evidence>
<dbReference type="VEuPathDB" id="CryptoDB:Cvel_7197"/>
<evidence type="ECO:0000256" key="10">
    <source>
        <dbReference type="ARBA" id="ARBA00023242"/>
    </source>
</evidence>
<dbReference type="InterPro" id="IPR002130">
    <property type="entry name" value="Cyclophilin-type_PPIase_dom"/>
</dbReference>
<evidence type="ECO:0000256" key="11">
    <source>
        <dbReference type="SAM" id="MobiDB-lite"/>
    </source>
</evidence>
<protein>
    <recommendedName>
        <fullName evidence="15">RING-type E3 ubiquitin transferase</fullName>
    </recommendedName>
</protein>
<dbReference type="Pfam" id="PF04641">
    <property type="entry name" value="Rtf2"/>
    <property type="match status" value="1"/>
</dbReference>
<keyword evidence="9" id="KW-0413">Isomerase</keyword>
<dbReference type="GO" id="GO:0061630">
    <property type="term" value="F:ubiquitin protein ligase activity"/>
    <property type="evidence" value="ECO:0007669"/>
    <property type="project" value="UniProtKB-EC"/>
</dbReference>
<dbReference type="FunFam" id="2.40.100.10:FF:000014">
    <property type="entry name" value="Peptidyl-prolyl cis-trans isomerase cyp65"/>
    <property type="match status" value="1"/>
</dbReference>
<dbReference type="AlphaFoldDB" id="A0A0G4HJW3"/>
<dbReference type="PANTHER" id="PTHR45625:SF1">
    <property type="entry name" value="RING-TYPE E3 UBIQUITIN-PROTEIN LIGASE PPIL2"/>
    <property type="match status" value="1"/>
</dbReference>
<comment type="similarity">
    <text evidence="5">Belongs to the cyclophilin-type PPIase family. PPIL2 subfamily.</text>
</comment>